<dbReference type="SUPFAM" id="SSF102114">
    <property type="entry name" value="Radical SAM enzymes"/>
    <property type="match status" value="1"/>
</dbReference>
<evidence type="ECO:0000256" key="11">
    <source>
        <dbReference type="RuleBase" id="RU368081"/>
    </source>
</evidence>
<dbReference type="InterPro" id="IPR007197">
    <property type="entry name" value="rSAM"/>
</dbReference>
<comment type="similarity">
    <text evidence="2 11">Belongs to the methylthiotransferase family. CDKAL1 subfamily.</text>
</comment>
<dbReference type="PANTHER" id="PTHR11918:SF45">
    <property type="entry name" value="THREONYLCARBAMOYLADENOSINE TRNA METHYLTHIOTRANSFERASE"/>
    <property type="match status" value="1"/>
</dbReference>
<dbReference type="Pfam" id="PF00919">
    <property type="entry name" value="UPF0004"/>
    <property type="match status" value="1"/>
</dbReference>
<evidence type="ECO:0000259" key="13">
    <source>
        <dbReference type="PROSITE" id="PS51449"/>
    </source>
</evidence>
<name>A0AA37BPX7_9ARCH</name>
<dbReference type="PROSITE" id="PS51449">
    <property type="entry name" value="MTTASE_N"/>
    <property type="match status" value="1"/>
</dbReference>
<keyword evidence="3 11" id="KW-0004">4Fe-4S</keyword>
<dbReference type="Gene3D" id="3.80.30.20">
    <property type="entry name" value="tm_1862 like domain"/>
    <property type="match status" value="1"/>
</dbReference>
<sequence length="408" mass="46121">MLGILSRMRIYVESYGCTLNRAETGLYVNRLLSEGAELVQRPEEADIGVIGTCVVIRHTEEKMLRRIEELSSKVRVKVTGCLPAVSAGQLEGGAVEVLKPREARSLYTGYLDDVEIREASIFEGIPINQGCTGSCSYCISRVSRGKLLSRPVEKIVKQVEMQLERGIREIRLTSLDTAAYGKDTGHRLPELVAAILRIPKDFRLRVGMMEPKNAGEIAEELFRTYSDPRVFRFLHLPVQSGDDRVLRDMNREYTVSDFERIVRMFRERFPDSTLSTDIICGYHSDDEESFENTVRLIERTEPEIINITRFSPRPFTKDFGSKTPPSNVMGRWSRALTELHREISARKMASLVGRTEAIIFAERGKQGTTVGRDSAYRPVVVPGEYPLYGEAQVEVVDSTETYLVGRVI</sequence>
<comment type="cofactor">
    <cofactor evidence="11">
        <name>[4Fe-4S] cluster</name>
        <dbReference type="ChEBI" id="CHEBI:49883"/>
    </cofactor>
    <text evidence="11">Binds 1 or 2 [4Fe-4S] cluster. One cluster is coordinated with 3 cysteines and an exchangeable S-adenosyl-L-methionine.</text>
</comment>
<keyword evidence="8 11" id="KW-0408">Iron</keyword>
<dbReference type="EC" id="2.8.4.5" evidence="11"/>
<dbReference type="GO" id="GO:0046872">
    <property type="term" value="F:metal ion binding"/>
    <property type="evidence" value="ECO:0007669"/>
    <property type="project" value="UniProtKB-UniRule"/>
</dbReference>
<comment type="caution">
    <text evidence="15">The sequence shown here is derived from an EMBL/GenBank/DDBJ whole genome shotgun (WGS) entry which is preliminary data.</text>
</comment>
<gene>
    <name evidence="15" type="ORF">GCM10007108_02710</name>
</gene>
<keyword evidence="9 11" id="KW-0411">Iron-sulfur</keyword>
<dbReference type="Proteomes" id="UP000632195">
    <property type="component" value="Unassembled WGS sequence"/>
</dbReference>
<organism evidence="15 16">
    <name type="scientific">Thermogymnomonas acidicola</name>
    <dbReference type="NCBI Taxonomy" id="399579"/>
    <lineage>
        <taxon>Archaea</taxon>
        <taxon>Methanobacteriati</taxon>
        <taxon>Thermoplasmatota</taxon>
        <taxon>Thermoplasmata</taxon>
        <taxon>Thermoplasmatales</taxon>
        <taxon>Thermogymnomonas</taxon>
    </lineage>
</organism>
<dbReference type="CDD" id="cd01335">
    <property type="entry name" value="Radical_SAM"/>
    <property type="match status" value="1"/>
</dbReference>
<evidence type="ECO:0000256" key="9">
    <source>
        <dbReference type="ARBA" id="ARBA00023014"/>
    </source>
</evidence>
<dbReference type="Gene3D" id="3.40.50.12160">
    <property type="entry name" value="Methylthiotransferase, N-terminal domain"/>
    <property type="match status" value="1"/>
</dbReference>
<dbReference type="AlphaFoldDB" id="A0AA37BPX7"/>
<evidence type="ECO:0000256" key="8">
    <source>
        <dbReference type="ARBA" id="ARBA00023004"/>
    </source>
</evidence>
<dbReference type="PROSITE" id="PS50926">
    <property type="entry name" value="TRAM"/>
    <property type="match status" value="1"/>
</dbReference>
<keyword evidence="5 11" id="KW-0949">S-adenosyl-L-methionine</keyword>
<dbReference type="GO" id="GO:0035598">
    <property type="term" value="F:tRNA (N(6)-L-threonylcarbamoyladenosine(37)-C(2))-methylthiotransferase activity"/>
    <property type="evidence" value="ECO:0007669"/>
    <property type="project" value="UniProtKB-UniRule"/>
</dbReference>
<evidence type="ECO:0000259" key="14">
    <source>
        <dbReference type="PROSITE" id="PS51918"/>
    </source>
</evidence>
<keyword evidence="7 11" id="KW-0479">Metal-binding</keyword>
<dbReference type="InterPro" id="IPR002792">
    <property type="entry name" value="TRAM_dom"/>
</dbReference>
<dbReference type="PROSITE" id="PS51918">
    <property type="entry name" value="RADICAL_SAM"/>
    <property type="match status" value="1"/>
</dbReference>
<dbReference type="InterPro" id="IPR038135">
    <property type="entry name" value="Methylthiotransferase_N_sf"/>
</dbReference>
<evidence type="ECO:0000256" key="2">
    <source>
        <dbReference type="ARBA" id="ARBA00008616"/>
    </source>
</evidence>
<dbReference type="SFLD" id="SFLDG01082">
    <property type="entry name" value="B12-binding_domain_containing"/>
    <property type="match status" value="1"/>
</dbReference>
<dbReference type="SMART" id="SM00729">
    <property type="entry name" value="Elp3"/>
    <property type="match status" value="1"/>
</dbReference>
<dbReference type="EMBL" id="BMNY01000001">
    <property type="protein sequence ID" value="GGM68081.1"/>
    <property type="molecule type" value="Genomic_DNA"/>
</dbReference>
<dbReference type="GO" id="GO:0051539">
    <property type="term" value="F:4 iron, 4 sulfur cluster binding"/>
    <property type="evidence" value="ECO:0007669"/>
    <property type="project" value="UniProtKB-UniRule"/>
</dbReference>
<evidence type="ECO:0000313" key="16">
    <source>
        <dbReference type="Proteomes" id="UP000632195"/>
    </source>
</evidence>
<dbReference type="Pfam" id="PF04055">
    <property type="entry name" value="Radical_SAM"/>
    <property type="match status" value="1"/>
</dbReference>
<dbReference type="PANTHER" id="PTHR11918">
    <property type="entry name" value="RADICAL SAM PROTEINS"/>
    <property type="match status" value="1"/>
</dbReference>
<evidence type="ECO:0000256" key="1">
    <source>
        <dbReference type="ARBA" id="ARBA00002399"/>
    </source>
</evidence>
<evidence type="ECO:0000256" key="7">
    <source>
        <dbReference type="ARBA" id="ARBA00022723"/>
    </source>
</evidence>
<evidence type="ECO:0000256" key="4">
    <source>
        <dbReference type="ARBA" id="ARBA00022679"/>
    </source>
</evidence>
<accession>A0AA37BPX7</accession>
<reference evidence="15" key="2">
    <citation type="submission" date="2022-09" db="EMBL/GenBank/DDBJ databases">
        <authorList>
            <person name="Sun Q."/>
            <person name="Ohkuma M."/>
        </authorList>
    </citation>
    <scope>NUCLEOTIDE SEQUENCE</scope>
    <source>
        <strain evidence="15">JCM 13583</strain>
    </source>
</reference>
<dbReference type="InterPro" id="IPR006466">
    <property type="entry name" value="MiaB-like_arc_euk"/>
</dbReference>
<evidence type="ECO:0000259" key="12">
    <source>
        <dbReference type="PROSITE" id="PS50926"/>
    </source>
</evidence>
<reference evidence="15" key="1">
    <citation type="journal article" date="2014" name="Int. J. Syst. Evol. Microbiol.">
        <title>Complete genome sequence of Corynebacterium casei LMG S-19264T (=DSM 44701T), isolated from a smear-ripened cheese.</title>
        <authorList>
            <consortium name="US DOE Joint Genome Institute (JGI-PGF)"/>
            <person name="Walter F."/>
            <person name="Albersmeier A."/>
            <person name="Kalinowski J."/>
            <person name="Ruckert C."/>
        </authorList>
    </citation>
    <scope>NUCLEOTIDE SEQUENCE</scope>
    <source>
        <strain evidence="15">JCM 13583</strain>
    </source>
</reference>
<comment type="catalytic activity">
    <reaction evidence="10 11">
        <text>N(6)-L-threonylcarbamoyladenosine(37) in tRNA + (sulfur carrier)-SH + AH2 + 2 S-adenosyl-L-methionine = 2-methylsulfanyl-N(6)-L-threonylcarbamoyladenosine(37) in tRNA + (sulfur carrier)-H + 5'-deoxyadenosine + L-methionine + A + S-adenosyl-L-homocysteine + 2 H(+)</text>
        <dbReference type="Rhea" id="RHEA:37075"/>
        <dbReference type="Rhea" id="RHEA-COMP:10163"/>
        <dbReference type="Rhea" id="RHEA-COMP:11092"/>
        <dbReference type="Rhea" id="RHEA-COMP:14737"/>
        <dbReference type="Rhea" id="RHEA-COMP:14739"/>
        <dbReference type="ChEBI" id="CHEBI:13193"/>
        <dbReference type="ChEBI" id="CHEBI:15378"/>
        <dbReference type="ChEBI" id="CHEBI:17319"/>
        <dbReference type="ChEBI" id="CHEBI:17499"/>
        <dbReference type="ChEBI" id="CHEBI:29917"/>
        <dbReference type="ChEBI" id="CHEBI:57844"/>
        <dbReference type="ChEBI" id="CHEBI:57856"/>
        <dbReference type="ChEBI" id="CHEBI:59789"/>
        <dbReference type="ChEBI" id="CHEBI:64428"/>
        <dbReference type="ChEBI" id="CHEBI:74418"/>
        <dbReference type="ChEBI" id="CHEBI:74420"/>
        <dbReference type="EC" id="2.8.4.5"/>
    </reaction>
</comment>
<dbReference type="InterPro" id="IPR058240">
    <property type="entry name" value="rSAM_sf"/>
</dbReference>
<evidence type="ECO:0000256" key="10">
    <source>
        <dbReference type="ARBA" id="ARBA00051661"/>
    </source>
</evidence>
<feature type="domain" description="MTTase N-terminal" evidence="13">
    <location>
        <begin position="8"/>
        <end position="116"/>
    </location>
</feature>
<dbReference type="InterPro" id="IPR013848">
    <property type="entry name" value="Methylthiotransferase_N"/>
</dbReference>
<feature type="domain" description="TRAM" evidence="12">
    <location>
        <begin position="349"/>
        <end position="408"/>
    </location>
</feature>
<dbReference type="SFLD" id="SFLDS00029">
    <property type="entry name" value="Radical_SAM"/>
    <property type="match status" value="1"/>
</dbReference>
<feature type="domain" description="Radical SAM core" evidence="14">
    <location>
        <begin position="117"/>
        <end position="346"/>
    </location>
</feature>
<evidence type="ECO:0000256" key="5">
    <source>
        <dbReference type="ARBA" id="ARBA00022691"/>
    </source>
</evidence>
<dbReference type="NCBIfam" id="TIGR01578">
    <property type="entry name" value="MiaB-like-B"/>
    <property type="match status" value="1"/>
</dbReference>
<dbReference type="InterPro" id="IPR006638">
    <property type="entry name" value="Elp3/MiaA/NifB-like_rSAM"/>
</dbReference>
<dbReference type="InterPro" id="IPR023404">
    <property type="entry name" value="rSAM_horseshoe"/>
</dbReference>
<comment type="function">
    <text evidence="1 11">Catalyzes the methylthiolation of N6-threonylcarbamoyladenosine (t(6)A), leading to the formation of 2-methylthio-N6-threonylcarbamoyladenosine (ms(2)t(6)A) at position 37 in tRNAs that read codons beginning with adenine.</text>
</comment>
<evidence type="ECO:0000256" key="6">
    <source>
        <dbReference type="ARBA" id="ARBA00022694"/>
    </source>
</evidence>
<dbReference type="Pfam" id="PF01938">
    <property type="entry name" value="TRAM"/>
    <property type="match status" value="1"/>
</dbReference>
<keyword evidence="16" id="KW-1185">Reference proteome</keyword>
<dbReference type="FunFam" id="3.80.30.20:FF:000002">
    <property type="entry name" value="threonylcarbamoyladenosine tRNA methylthiotransferase isoform X2"/>
    <property type="match status" value="1"/>
</dbReference>
<protein>
    <recommendedName>
        <fullName evidence="11">tRNA-t(6)A37 methylthiotransferase</fullName>
        <ecNumber evidence="11">2.8.4.5</ecNumber>
    </recommendedName>
</protein>
<evidence type="ECO:0000256" key="3">
    <source>
        <dbReference type="ARBA" id="ARBA00022485"/>
    </source>
</evidence>
<keyword evidence="6 11" id="KW-0819">tRNA processing</keyword>
<proteinExistence type="inferred from homology"/>
<keyword evidence="4 11" id="KW-0808">Transferase</keyword>
<evidence type="ECO:0000313" key="15">
    <source>
        <dbReference type="EMBL" id="GGM68081.1"/>
    </source>
</evidence>